<dbReference type="OrthoDB" id="5609351at2"/>
<gene>
    <name evidence="2" type="ORF">MPL1_10903</name>
</gene>
<dbReference type="EMBL" id="APHR01000059">
    <property type="protein sequence ID" value="EMR12335.1"/>
    <property type="molecule type" value="Genomic_DNA"/>
</dbReference>
<evidence type="ECO:0000256" key="1">
    <source>
        <dbReference type="SAM" id="MobiDB-lite"/>
    </source>
</evidence>
<feature type="region of interest" description="Disordered" evidence="1">
    <location>
        <begin position="116"/>
        <end position="145"/>
    </location>
</feature>
<reference evidence="2 3" key="1">
    <citation type="journal article" date="2013" name="Genome Announc.">
        <title>Draft Genome Sequence of Methylophaga lonarensis MPLT, a Haloalkaliphilic (Non-Methane-Utilizing) Methylotroph.</title>
        <authorList>
            <person name="Shetty S.A."/>
            <person name="Marathe N.P."/>
            <person name="Munot H."/>
            <person name="Antony C.P."/>
            <person name="Dhotre D.P."/>
            <person name="Murrell J.C."/>
            <person name="Shouche Y.S."/>
        </authorList>
    </citation>
    <scope>NUCLEOTIDE SEQUENCE [LARGE SCALE GENOMIC DNA]</scope>
    <source>
        <strain evidence="2 3">MPL</strain>
    </source>
</reference>
<protein>
    <recommendedName>
        <fullName evidence="4">DUF4388 domain-containing protein</fullName>
    </recommendedName>
</protein>
<evidence type="ECO:0000313" key="3">
    <source>
        <dbReference type="Proteomes" id="UP000012019"/>
    </source>
</evidence>
<organism evidence="2 3">
    <name type="scientific">Methylophaga lonarensis MPL</name>
    <dbReference type="NCBI Taxonomy" id="1286106"/>
    <lineage>
        <taxon>Bacteria</taxon>
        <taxon>Pseudomonadati</taxon>
        <taxon>Pseudomonadota</taxon>
        <taxon>Gammaproteobacteria</taxon>
        <taxon>Thiotrichales</taxon>
        <taxon>Piscirickettsiaceae</taxon>
        <taxon>Methylophaga</taxon>
    </lineage>
</organism>
<proteinExistence type="predicted"/>
<dbReference type="AlphaFoldDB" id="M7PEM7"/>
<dbReference type="Proteomes" id="UP000012019">
    <property type="component" value="Unassembled WGS sequence"/>
</dbReference>
<sequence length="156" mass="17361">MIDNTEILRQILTLCSEQQSGTLFLVTRDNKACHIVFDQGRITGMSFGAVKGAAVAELLGRLVIERCVFNSGTQLPLTQRALVEPETDIFSSFGLRRRPGQHVPEKQTERIYRGHKVTQEHSGPVSPGAETAQPPAENIKPKTRAKRIYRGHVIED</sequence>
<name>M7PEM7_9GAMM</name>
<accession>M7PEM7</accession>
<evidence type="ECO:0000313" key="2">
    <source>
        <dbReference type="EMBL" id="EMR12335.1"/>
    </source>
</evidence>
<keyword evidence="3" id="KW-1185">Reference proteome</keyword>
<dbReference type="PATRIC" id="fig|1286106.3.peg.2182"/>
<dbReference type="RefSeq" id="WP_009727141.1">
    <property type="nucleotide sequence ID" value="NZ_APHR01000059.1"/>
</dbReference>
<evidence type="ECO:0008006" key="4">
    <source>
        <dbReference type="Google" id="ProtNLM"/>
    </source>
</evidence>
<dbReference type="STRING" id="1286106.MPL1_10903"/>
<comment type="caution">
    <text evidence="2">The sequence shown here is derived from an EMBL/GenBank/DDBJ whole genome shotgun (WGS) entry which is preliminary data.</text>
</comment>